<dbReference type="EMBL" id="CAVK010000251">
    <property type="protein sequence ID" value="CCW20211.1"/>
    <property type="molecule type" value="Genomic_DNA"/>
</dbReference>
<keyword evidence="4 11" id="KW-0812">Transmembrane</keyword>
<dbReference type="NCBIfam" id="NF001454">
    <property type="entry name" value="PRK00315.1"/>
    <property type="match status" value="1"/>
</dbReference>
<dbReference type="PANTHER" id="PTHR30042:SF2">
    <property type="entry name" value="POTASSIUM-TRANSPORTING ATPASE KDPC SUBUNIT"/>
    <property type="match status" value="1"/>
</dbReference>
<sequence>MGKDILTSLRPAIVLTILFAVLLGIAYPLAMTGIGQVLFPHQANGSLIEEQGKLIGSSRIGQGFADPRYFSPRPSAAGNGYDGLASSGSNFGPTSQALVDRTKADVAKFQQMSPGLPVPSDLVTASASGLDPDISPEAAFYQVARIAAVRGLPAPRVRALVQDMIRTPFLGFMGDPSVNILDLNRRLDRISANTAQ</sequence>
<organism evidence="12 13">
    <name type="scientific">Sphingobium indicum BiD32</name>
    <dbReference type="NCBI Taxonomy" id="1301087"/>
    <lineage>
        <taxon>Bacteria</taxon>
        <taxon>Pseudomonadati</taxon>
        <taxon>Pseudomonadota</taxon>
        <taxon>Alphaproteobacteria</taxon>
        <taxon>Sphingomonadales</taxon>
        <taxon>Sphingomonadaceae</taxon>
        <taxon>Sphingobium</taxon>
    </lineage>
</organism>
<keyword evidence="1 11" id="KW-0813">Transport</keyword>
<accession>N1MTC7</accession>
<dbReference type="HAMAP" id="MF_00276">
    <property type="entry name" value="KdpC"/>
    <property type="match status" value="1"/>
</dbReference>
<evidence type="ECO:0000256" key="3">
    <source>
        <dbReference type="ARBA" id="ARBA00022538"/>
    </source>
</evidence>
<evidence type="ECO:0000256" key="11">
    <source>
        <dbReference type="HAMAP-Rule" id="MF_00276"/>
    </source>
</evidence>
<keyword evidence="13" id="KW-1185">Reference proteome</keyword>
<comment type="subcellular location">
    <subcellularLocation>
        <location evidence="11">Cell membrane</location>
        <topology evidence="11">Single-pass membrane protein</topology>
    </subcellularLocation>
</comment>
<keyword evidence="2 11" id="KW-1003">Cell membrane</keyword>
<evidence type="ECO:0000256" key="1">
    <source>
        <dbReference type="ARBA" id="ARBA00022448"/>
    </source>
</evidence>
<protein>
    <recommendedName>
        <fullName evidence="11">Potassium-transporting ATPase KdpC subunit</fullName>
    </recommendedName>
    <alternativeName>
        <fullName evidence="11">ATP phosphohydrolase [potassium-transporting] C chain</fullName>
    </alternativeName>
    <alternativeName>
        <fullName evidence="11">Potassium-binding and translocating subunit C</fullName>
    </alternativeName>
    <alternativeName>
        <fullName evidence="11">Potassium-translocating ATPase C chain</fullName>
    </alternativeName>
</protein>
<dbReference type="Proteomes" id="UP000013201">
    <property type="component" value="Unassembled WGS sequence"/>
</dbReference>
<dbReference type="GO" id="GO:0016787">
    <property type="term" value="F:hydrolase activity"/>
    <property type="evidence" value="ECO:0007669"/>
    <property type="project" value="UniProtKB-KW"/>
</dbReference>
<evidence type="ECO:0000256" key="4">
    <source>
        <dbReference type="ARBA" id="ARBA00022692"/>
    </source>
</evidence>
<gene>
    <name evidence="11" type="primary">kdpC</name>
    <name evidence="12" type="ORF">EBBID32_45850</name>
</gene>
<comment type="subunit">
    <text evidence="11">The system is composed of three essential subunits: KdpA, KdpB and KdpC.</text>
</comment>
<dbReference type="GO" id="GO:0005886">
    <property type="term" value="C:plasma membrane"/>
    <property type="evidence" value="ECO:0007669"/>
    <property type="project" value="UniProtKB-SubCell"/>
</dbReference>
<keyword evidence="10 11" id="KW-0472">Membrane</keyword>
<name>N1MTC7_9SPHN</name>
<evidence type="ECO:0000256" key="2">
    <source>
        <dbReference type="ARBA" id="ARBA00022475"/>
    </source>
</evidence>
<evidence type="ECO:0000256" key="5">
    <source>
        <dbReference type="ARBA" id="ARBA00022741"/>
    </source>
</evidence>
<evidence type="ECO:0000313" key="12">
    <source>
        <dbReference type="EMBL" id="CCW20211.1"/>
    </source>
</evidence>
<keyword evidence="5 11" id="KW-0547">Nucleotide-binding</keyword>
<proteinExistence type="inferred from homology"/>
<keyword evidence="12" id="KW-0378">Hydrolase</keyword>
<dbReference type="GO" id="GO:0008556">
    <property type="term" value="F:P-type potassium transmembrane transporter activity"/>
    <property type="evidence" value="ECO:0007669"/>
    <property type="project" value="InterPro"/>
</dbReference>
<comment type="caution">
    <text evidence="12">The sequence shown here is derived from an EMBL/GenBank/DDBJ whole genome shotgun (WGS) entry which is preliminary data.</text>
</comment>
<dbReference type="InterPro" id="IPR003820">
    <property type="entry name" value="KdpC"/>
</dbReference>
<feature type="transmembrane region" description="Helical" evidence="11">
    <location>
        <begin position="12"/>
        <end position="30"/>
    </location>
</feature>
<evidence type="ECO:0000256" key="9">
    <source>
        <dbReference type="ARBA" id="ARBA00023065"/>
    </source>
</evidence>
<dbReference type="PANTHER" id="PTHR30042">
    <property type="entry name" value="POTASSIUM-TRANSPORTING ATPASE C CHAIN"/>
    <property type="match status" value="1"/>
</dbReference>
<evidence type="ECO:0000256" key="7">
    <source>
        <dbReference type="ARBA" id="ARBA00022958"/>
    </source>
</evidence>
<dbReference type="NCBIfam" id="TIGR00681">
    <property type="entry name" value="kdpC"/>
    <property type="match status" value="1"/>
</dbReference>
<dbReference type="GO" id="GO:0005524">
    <property type="term" value="F:ATP binding"/>
    <property type="evidence" value="ECO:0007669"/>
    <property type="project" value="UniProtKB-UniRule"/>
</dbReference>
<keyword evidence="9 11" id="KW-0406">Ion transport</keyword>
<dbReference type="Pfam" id="PF02669">
    <property type="entry name" value="KdpC"/>
    <property type="match status" value="1"/>
</dbReference>
<reference evidence="13" key="2">
    <citation type="submission" date="2013-04" db="EMBL/GenBank/DDBJ databases">
        <title>Bisphenol A degrading Sphingobium sp. strain BiD32.</title>
        <authorList>
            <person name="Nielsen J.L."/>
            <person name="Zhou N.A."/>
            <person name="Kjeldal H."/>
        </authorList>
    </citation>
    <scope>NUCLEOTIDE SEQUENCE [LARGE SCALE GENOMIC DNA]</scope>
    <source>
        <strain evidence="13">BiD32</strain>
    </source>
</reference>
<keyword evidence="8 11" id="KW-1133">Transmembrane helix</keyword>
<keyword evidence="3 11" id="KW-0633">Potassium transport</keyword>
<evidence type="ECO:0000256" key="8">
    <source>
        <dbReference type="ARBA" id="ARBA00022989"/>
    </source>
</evidence>
<reference evidence="12 13" key="1">
    <citation type="submission" date="2013-03" db="EMBL/GenBank/DDBJ databases">
        <authorList>
            <person name="Le V."/>
        </authorList>
    </citation>
    <scope>NUCLEOTIDE SEQUENCE [LARGE SCALE GENOMIC DNA]</scope>
    <source>
        <strain evidence="12 13">BiD32</strain>
    </source>
</reference>
<dbReference type="AlphaFoldDB" id="N1MTC7"/>
<dbReference type="RefSeq" id="WP_006967565.1">
    <property type="nucleotide sequence ID" value="NZ_CAVK010000251.1"/>
</dbReference>
<evidence type="ECO:0000256" key="10">
    <source>
        <dbReference type="ARBA" id="ARBA00023136"/>
    </source>
</evidence>
<dbReference type="PIRSF" id="PIRSF001296">
    <property type="entry name" value="K_ATPase_KdpC"/>
    <property type="match status" value="1"/>
</dbReference>
<keyword evidence="6 11" id="KW-0067">ATP-binding</keyword>
<comment type="similarity">
    <text evidence="11">Belongs to the KdpC family.</text>
</comment>
<keyword evidence="7 11" id="KW-0630">Potassium</keyword>
<comment type="function">
    <text evidence="11">Part of the high-affinity ATP-driven potassium transport (or Kdp) system, which catalyzes the hydrolysis of ATP coupled with the electrogenic transport of potassium into the cytoplasm. This subunit acts as a catalytic chaperone that increases the ATP-binding affinity of the ATP-hydrolyzing subunit KdpB by the formation of a transient KdpB/KdpC/ATP ternary complex.</text>
</comment>
<dbReference type="OrthoDB" id="9788285at2"/>
<evidence type="ECO:0000313" key="13">
    <source>
        <dbReference type="Proteomes" id="UP000013201"/>
    </source>
</evidence>
<evidence type="ECO:0000256" key="6">
    <source>
        <dbReference type="ARBA" id="ARBA00022840"/>
    </source>
</evidence>